<keyword evidence="2" id="KW-1185">Reference proteome</keyword>
<reference evidence="1" key="1">
    <citation type="submission" date="2021-12" db="EMBL/GenBank/DDBJ databases">
        <authorList>
            <person name="Veyrier F.J."/>
        </authorList>
    </citation>
    <scope>NUCLEOTIDE SEQUENCE</scope>
    <source>
        <strain evidence="1">SAG 1488-6</strain>
    </source>
</reference>
<reference evidence="1" key="2">
    <citation type="journal article" date="2022" name="Res Sq">
        <title>Evolution of multicellular longitudinally dividing oral cavity symbionts (Neisseriaceae).</title>
        <authorList>
            <person name="Nyongesa S."/>
            <person name="Weber P."/>
            <person name="Bernet E."/>
            <person name="Pullido F."/>
            <person name="Nieckarz M."/>
            <person name="Delaby M."/>
            <person name="Nieves C."/>
            <person name="Viehboeck T."/>
            <person name="Krause N."/>
            <person name="Rivera-Millot A."/>
            <person name="Nakamura A."/>
            <person name="Vischer N."/>
            <person name="VanNieuwenhze M."/>
            <person name="Brun Y."/>
            <person name="Cava F."/>
            <person name="Bulgheresi S."/>
            <person name="Veyrier F."/>
        </authorList>
    </citation>
    <scope>NUCLEOTIDE SEQUENCE</scope>
    <source>
        <strain evidence="1">SAG 1488-6</strain>
    </source>
</reference>
<evidence type="ECO:0000313" key="2">
    <source>
        <dbReference type="Proteomes" id="UP000832034"/>
    </source>
</evidence>
<sequence>MDKAEMASLFEAFKLNELWMHLIPKLSEGIKMKLEPYVHVDVGGSKIGGMPDLPDSIAWPHAYEQPLAFVAQINLSEVTEWDLDEKLPTSGWLYFFYDALNEHWGNVPEDYWHFAVRYFDGDISQLKPAVPPEKLASENQFLSANTVFYPQTTFPDESSVAWPKVGLTRKQWMSLGDLEEHVYELNSGRYNQLLGHSTNLQSGMEQLCVQMSQHFFETEHGSADDWVLLLQLDSNDKECGMMWGDCGVLYFWIREQDLAQRRFEKCWCVMQCF</sequence>
<dbReference type="Proteomes" id="UP000832034">
    <property type="component" value="Chromosome"/>
</dbReference>
<accession>A0ABY4E8F5</accession>
<organism evidence="1 2">
    <name type="scientific">Vitreoscilla stercoraria</name>
    <dbReference type="NCBI Taxonomy" id="61"/>
    <lineage>
        <taxon>Bacteria</taxon>
        <taxon>Pseudomonadati</taxon>
        <taxon>Pseudomonadota</taxon>
        <taxon>Betaproteobacteria</taxon>
        <taxon>Neisseriales</taxon>
        <taxon>Neisseriaceae</taxon>
        <taxon>Vitreoscilla</taxon>
    </lineage>
</organism>
<dbReference type="EMBL" id="CP091512">
    <property type="protein sequence ID" value="UOO92020.1"/>
    <property type="molecule type" value="Genomic_DNA"/>
</dbReference>
<proteinExistence type="predicted"/>
<gene>
    <name evidence="1" type="ORF">LVJ81_10350</name>
</gene>
<dbReference type="PANTHER" id="PTHR36436">
    <property type="entry name" value="SLL5081 PROTEIN"/>
    <property type="match status" value="1"/>
</dbReference>
<dbReference type="PANTHER" id="PTHR36436:SF6">
    <property type="entry name" value="SLL5081 PROTEIN"/>
    <property type="match status" value="1"/>
</dbReference>
<protein>
    <submittedName>
        <fullName evidence="1">DUF1963 domain-containing protein</fullName>
    </submittedName>
</protein>
<name>A0ABY4E8F5_VITST</name>
<evidence type="ECO:0000313" key="1">
    <source>
        <dbReference type="EMBL" id="UOO92020.1"/>
    </source>
</evidence>
<dbReference type="SUPFAM" id="SSF103032">
    <property type="entry name" value="Hypothetical protein YwqG"/>
    <property type="match status" value="1"/>
</dbReference>
<dbReference type="InterPro" id="IPR035948">
    <property type="entry name" value="YwqG-like_sf"/>
</dbReference>
<dbReference type="Pfam" id="PF09234">
    <property type="entry name" value="DUF1963"/>
    <property type="match status" value="1"/>
</dbReference>
<dbReference type="InterPro" id="IPR015315">
    <property type="entry name" value="DUF1963"/>
</dbReference>
<dbReference type="RefSeq" id="WP_019959288.1">
    <property type="nucleotide sequence ID" value="NZ_CP091512.1"/>
</dbReference>
<dbReference type="Gene3D" id="2.30.320.10">
    <property type="entry name" value="YwqG-like"/>
    <property type="match status" value="1"/>
</dbReference>